<reference evidence="2" key="1">
    <citation type="submission" date="2022-11" db="UniProtKB">
        <authorList>
            <consortium name="WormBaseParasite"/>
        </authorList>
    </citation>
    <scope>IDENTIFICATION</scope>
</reference>
<dbReference type="Proteomes" id="UP000887576">
    <property type="component" value="Unplaced"/>
</dbReference>
<sequence>MVSATNVSRFEMDVTIFDLDRLREFRKTELSVGRHDDQLFSFDGLIPSTWFAIRIEYKLFFFSSDGGYSDFPTKQELIIRTKNNTLHSPSIIDDQIIFIDGVVTDQRNVNVTVDSVFAPSTRLSTLIVPELQCERGSIKPPAQRIANFTKIHFDLKKVIHHTNRFENPHCSILCIFPYIRAEIMDAGQQTFRGKEWCGSLQEALEQFPSISHGLSKTFLPSILLMCHLLFL</sequence>
<organism evidence="1 2">
    <name type="scientific">Panagrolaimus sp. JU765</name>
    <dbReference type="NCBI Taxonomy" id="591449"/>
    <lineage>
        <taxon>Eukaryota</taxon>
        <taxon>Metazoa</taxon>
        <taxon>Ecdysozoa</taxon>
        <taxon>Nematoda</taxon>
        <taxon>Chromadorea</taxon>
        <taxon>Rhabditida</taxon>
        <taxon>Tylenchina</taxon>
        <taxon>Panagrolaimomorpha</taxon>
        <taxon>Panagrolaimoidea</taxon>
        <taxon>Panagrolaimidae</taxon>
        <taxon>Panagrolaimus</taxon>
    </lineage>
</organism>
<protein>
    <submittedName>
        <fullName evidence="2">Uncharacterized protein</fullName>
    </submittedName>
</protein>
<evidence type="ECO:0000313" key="1">
    <source>
        <dbReference type="Proteomes" id="UP000887576"/>
    </source>
</evidence>
<accession>A0AC34Q690</accession>
<proteinExistence type="predicted"/>
<evidence type="ECO:0000313" key="2">
    <source>
        <dbReference type="WBParaSite" id="JU765_v2.g13302.t1"/>
    </source>
</evidence>
<dbReference type="WBParaSite" id="JU765_v2.g13302.t1">
    <property type="protein sequence ID" value="JU765_v2.g13302.t1"/>
    <property type="gene ID" value="JU765_v2.g13302"/>
</dbReference>
<name>A0AC34Q690_9BILA</name>